<organism evidence="3">
    <name type="scientific">Melampsora larici-populina (strain 98AG31 / pathotype 3-4-7)</name>
    <name type="common">Poplar leaf rust fungus</name>
    <dbReference type="NCBI Taxonomy" id="747676"/>
    <lineage>
        <taxon>Eukaryota</taxon>
        <taxon>Fungi</taxon>
        <taxon>Dikarya</taxon>
        <taxon>Basidiomycota</taxon>
        <taxon>Pucciniomycotina</taxon>
        <taxon>Pucciniomycetes</taxon>
        <taxon>Pucciniales</taxon>
        <taxon>Melampsoraceae</taxon>
        <taxon>Melampsora</taxon>
    </lineage>
</organism>
<reference evidence="3" key="1">
    <citation type="journal article" date="2011" name="Proc. Natl. Acad. Sci. U.S.A.">
        <title>Obligate biotrophy features unraveled by the genomic analysis of rust fungi.</title>
        <authorList>
            <person name="Duplessis S."/>
            <person name="Cuomo C.A."/>
            <person name="Lin Y.-C."/>
            <person name="Aerts A."/>
            <person name="Tisserant E."/>
            <person name="Veneault-Fourrey C."/>
            <person name="Joly D.L."/>
            <person name="Hacquard S."/>
            <person name="Amselem J."/>
            <person name="Cantarel B.L."/>
            <person name="Chiu R."/>
            <person name="Coutinho P.M."/>
            <person name="Feau N."/>
            <person name="Field M."/>
            <person name="Frey P."/>
            <person name="Gelhaye E."/>
            <person name="Goldberg J."/>
            <person name="Grabherr M.G."/>
            <person name="Kodira C.D."/>
            <person name="Kohler A."/>
            <person name="Kuees U."/>
            <person name="Lindquist E.A."/>
            <person name="Lucas S.M."/>
            <person name="Mago R."/>
            <person name="Mauceli E."/>
            <person name="Morin E."/>
            <person name="Murat C."/>
            <person name="Pangilinan J.L."/>
            <person name="Park R."/>
            <person name="Pearson M."/>
            <person name="Quesneville H."/>
            <person name="Rouhier N."/>
            <person name="Sakthikumar S."/>
            <person name="Salamov A.A."/>
            <person name="Schmutz J."/>
            <person name="Selles B."/>
            <person name="Shapiro H."/>
            <person name="Tanguay P."/>
            <person name="Tuskan G.A."/>
            <person name="Henrissat B."/>
            <person name="Van de Peer Y."/>
            <person name="Rouze P."/>
            <person name="Ellis J.G."/>
            <person name="Dodds P.N."/>
            <person name="Schein J.E."/>
            <person name="Zhong S."/>
            <person name="Hamelin R.C."/>
            <person name="Grigoriev I.V."/>
            <person name="Szabo L.J."/>
            <person name="Martin F."/>
        </authorList>
    </citation>
    <scope>NUCLEOTIDE SEQUENCE [LARGE SCALE GENOMIC DNA]</scope>
    <source>
        <strain evidence="3">98AG31 / pathotype 3-4-7</strain>
    </source>
</reference>
<name>F4SCV0_MELLP</name>
<sequence length="174" mass="18980">MGSLYSESLNQIFPNPHSEAPALNPGIKGQSLSAPPRIEIKSESSAKNYNLTRMPPIPTGQSRRVQIEEGSAVSERDNDIDWTRKRIASAELKPSVKHVKLEVMKSFVEVVSVIPARKTKTKLSNKKTPRSISQSKTMSGGVLGVSDVDTQPLKRPKVQAMSTEPANSSICKKA</sequence>
<evidence type="ECO:0000313" key="3">
    <source>
        <dbReference type="Proteomes" id="UP000001072"/>
    </source>
</evidence>
<feature type="region of interest" description="Disordered" evidence="1">
    <location>
        <begin position="120"/>
        <end position="174"/>
    </location>
</feature>
<accession>F4SCV0</accession>
<dbReference type="RefSeq" id="XP_007419203.1">
    <property type="nucleotide sequence ID" value="XM_007419141.1"/>
</dbReference>
<dbReference type="AlphaFoldDB" id="F4SCV0"/>
<dbReference type="HOGENOM" id="CLU_1540406_0_0_1"/>
<feature type="compositionally biased region" description="Basic residues" evidence="1">
    <location>
        <begin position="120"/>
        <end position="129"/>
    </location>
</feature>
<feature type="region of interest" description="Disordered" evidence="1">
    <location>
        <begin position="1"/>
        <end position="75"/>
    </location>
</feature>
<proteinExistence type="predicted"/>
<dbReference type="EMBL" id="GL883222">
    <property type="protein sequence ID" value="EGF97531.1"/>
    <property type="molecule type" value="Genomic_DNA"/>
</dbReference>
<dbReference type="InParanoid" id="F4SCV0"/>
<dbReference type="Proteomes" id="UP000001072">
    <property type="component" value="Unassembled WGS sequence"/>
</dbReference>
<evidence type="ECO:0000313" key="2">
    <source>
        <dbReference type="EMBL" id="EGF97531.1"/>
    </source>
</evidence>
<protein>
    <submittedName>
        <fullName evidence="2">Uncharacterized protein</fullName>
    </submittedName>
</protein>
<gene>
    <name evidence="2" type="ORF">MELLADRAFT_69933</name>
</gene>
<feature type="compositionally biased region" description="Polar residues" evidence="1">
    <location>
        <begin position="160"/>
        <end position="174"/>
    </location>
</feature>
<dbReference type="VEuPathDB" id="FungiDB:MELLADRAFT_69933"/>
<keyword evidence="3" id="KW-1185">Reference proteome</keyword>
<evidence type="ECO:0000256" key="1">
    <source>
        <dbReference type="SAM" id="MobiDB-lite"/>
    </source>
</evidence>
<feature type="compositionally biased region" description="Polar residues" evidence="1">
    <location>
        <begin position="1"/>
        <end position="13"/>
    </location>
</feature>
<dbReference type="GeneID" id="18931369"/>
<dbReference type="KEGG" id="mlr:MELLADRAFT_69933"/>